<keyword evidence="2" id="KW-0812">Transmembrane</keyword>
<keyword evidence="5" id="KW-0675">Receptor</keyword>
<dbReference type="PANTHER" id="PTHR24060">
    <property type="entry name" value="METABOTROPIC GLUTAMATE RECEPTOR"/>
    <property type="match status" value="1"/>
</dbReference>
<dbReference type="Gene3D" id="3.40.50.2300">
    <property type="match status" value="2"/>
</dbReference>
<reference evidence="10" key="1">
    <citation type="submission" date="2016-07" db="EMBL/GenBank/DDBJ databases">
        <authorList>
            <person name="Bretaudeau A."/>
        </authorList>
    </citation>
    <scope>NUCLEOTIDE SEQUENCE</scope>
    <source>
        <strain evidence="10">Rice</strain>
        <tissue evidence="10">Whole body</tissue>
    </source>
</reference>
<feature type="region of interest" description="Disordered" evidence="7">
    <location>
        <begin position="114"/>
        <end position="149"/>
    </location>
</feature>
<keyword evidence="3" id="KW-1133">Transmembrane helix</keyword>
<name>A0A2H1W9U8_SPOFR</name>
<evidence type="ECO:0000259" key="9">
    <source>
        <dbReference type="Pfam" id="PF01094"/>
    </source>
</evidence>
<feature type="compositionally biased region" description="Polar residues" evidence="7">
    <location>
        <begin position="123"/>
        <end position="134"/>
    </location>
</feature>
<feature type="region of interest" description="Disordered" evidence="7">
    <location>
        <begin position="203"/>
        <end position="239"/>
    </location>
</feature>
<evidence type="ECO:0000256" key="6">
    <source>
        <dbReference type="ARBA" id="ARBA00023180"/>
    </source>
</evidence>
<feature type="compositionally biased region" description="Polar residues" evidence="7">
    <location>
        <begin position="217"/>
        <end position="226"/>
    </location>
</feature>
<evidence type="ECO:0000256" key="7">
    <source>
        <dbReference type="SAM" id="MobiDB-lite"/>
    </source>
</evidence>
<dbReference type="AlphaFoldDB" id="A0A2H1W9U8"/>
<dbReference type="FunFam" id="3.40.50.2300:FF:000681">
    <property type="entry name" value="Metabotropic glutamate receptor-like Protein"/>
    <property type="match status" value="1"/>
</dbReference>
<keyword evidence="8" id="KW-0732">Signal</keyword>
<feature type="signal peptide" evidence="8">
    <location>
        <begin position="1"/>
        <end position="16"/>
    </location>
</feature>
<feature type="chain" id="PRO_5013789579" evidence="8">
    <location>
        <begin position="17"/>
        <end position="696"/>
    </location>
</feature>
<dbReference type="SUPFAM" id="SSF53822">
    <property type="entry name" value="Periplasmic binding protein-like I"/>
    <property type="match status" value="1"/>
</dbReference>
<sequence length="696" mass="77358">MLRWLAVALLLHQARARDVTGSGNTGSHLLHELQDEHRLRLALEQNMAFHNYEYELLNMSNLFQYRSQTTLSQEYFIISKNYTPKRLYRQKREPHSLIGTFDLSKLFSKKKYKSKQDNELRPSASSLQGIQSQHIGPRPSPGPELPAPSRRMELVTHTPANYSIHPATSSTAVALRSFTIPTQIIPTESDHVITTPVSQGMANAKGKVKMARKSKGVSKTTTSAPSNGRRETRPLPKKKVSDNETVWPVKHAAVVEGDIILGGLMMVLIVHSRSEGATCGPVMAQGGVQALEAMLFALDAVARDGLGPPKVRLGAHVLDDCDNDTYGLEMALDFIKGSISNIDDEEYECNATAVRKVISGVVGAASSVTSVQVANLLRLFKIPQVLCVPRGSELTAGLLQVSFFSTSPELSNKARFEYFTRTIPSDLHQVRAMVEIVKRLGWRYVSIIYEESNYGIKVSVIVFGSDQEVAGVMSAVSRMRATDAFGWVGSDGWSARALVSDGNEAAVEGTISVQPQANPVLGFREYFLNLTVENNSRNPWFVEFWEDQFKCRYPGSARTPYNVQYERACTGAERLSADNIEFEAQLQFVTDAVLAFAHAIRDMHAELCRGRPGLCDAMRPASGATLLRYLRQVHFTGLSGDQFHFDSNGDGPARYNILHFKQVSPGVYRWLTVGRYLDGELELNMNGTVYWCLYEY</sequence>
<feature type="domain" description="Receptor ligand binding region" evidence="9">
    <location>
        <begin position="290"/>
        <end position="457"/>
    </location>
</feature>
<dbReference type="GO" id="GO:0016020">
    <property type="term" value="C:membrane"/>
    <property type="evidence" value="ECO:0007669"/>
    <property type="project" value="UniProtKB-SubCell"/>
</dbReference>
<dbReference type="InterPro" id="IPR001828">
    <property type="entry name" value="ANF_lig-bd_rcpt"/>
</dbReference>
<accession>A0A2H1W9U8</accession>
<dbReference type="PRINTS" id="PR00248">
    <property type="entry name" value="GPCRMGR"/>
</dbReference>
<feature type="compositionally biased region" description="Basic and acidic residues" evidence="7">
    <location>
        <begin position="228"/>
        <end position="239"/>
    </location>
</feature>
<protein>
    <submittedName>
        <fullName evidence="10">SFRICE_020461</fullName>
    </submittedName>
</protein>
<evidence type="ECO:0000256" key="5">
    <source>
        <dbReference type="ARBA" id="ARBA00023170"/>
    </source>
</evidence>
<feature type="domain" description="Receptor ligand binding region" evidence="9">
    <location>
        <begin position="460"/>
        <end position="660"/>
    </location>
</feature>
<evidence type="ECO:0000256" key="2">
    <source>
        <dbReference type="ARBA" id="ARBA00022692"/>
    </source>
</evidence>
<dbReference type="GO" id="GO:0004930">
    <property type="term" value="F:G protein-coupled receptor activity"/>
    <property type="evidence" value="ECO:0007669"/>
    <property type="project" value="InterPro"/>
</dbReference>
<evidence type="ECO:0000256" key="8">
    <source>
        <dbReference type="SAM" id="SignalP"/>
    </source>
</evidence>
<feature type="compositionally biased region" description="Basic residues" evidence="7">
    <location>
        <begin position="206"/>
        <end position="216"/>
    </location>
</feature>
<evidence type="ECO:0000256" key="3">
    <source>
        <dbReference type="ARBA" id="ARBA00022989"/>
    </source>
</evidence>
<organism evidence="10">
    <name type="scientific">Spodoptera frugiperda</name>
    <name type="common">Fall armyworm</name>
    <dbReference type="NCBI Taxonomy" id="7108"/>
    <lineage>
        <taxon>Eukaryota</taxon>
        <taxon>Metazoa</taxon>
        <taxon>Ecdysozoa</taxon>
        <taxon>Arthropoda</taxon>
        <taxon>Hexapoda</taxon>
        <taxon>Insecta</taxon>
        <taxon>Pterygota</taxon>
        <taxon>Neoptera</taxon>
        <taxon>Endopterygota</taxon>
        <taxon>Lepidoptera</taxon>
        <taxon>Glossata</taxon>
        <taxon>Ditrysia</taxon>
        <taxon>Noctuoidea</taxon>
        <taxon>Noctuidae</taxon>
        <taxon>Amphipyrinae</taxon>
        <taxon>Spodoptera</taxon>
    </lineage>
</organism>
<dbReference type="Pfam" id="PF01094">
    <property type="entry name" value="ANF_receptor"/>
    <property type="match status" value="2"/>
</dbReference>
<proteinExistence type="predicted"/>
<evidence type="ECO:0000256" key="4">
    <source>
        <dbReference type="ARBA" id="ARBA00023136"/>
    </source>
</evidence>
<dbReference type="InterPro" id="IPR000337">
    <property type="entry name" value="GPCR_3"/>
</dbReference>
<keyword evidence="4" id="KW-0472">Membrane</keyword>
<dbReference type="EMBL" id="ODYU01007253">
    <property type="protein sequence ID" value="SOQ49865.1"/>
    <property type="molecule type" value="Genomic_DNA"/>
</dbReference>
<keyword evidence="6" id="KW-0325">Glycoprotein</keyword>
<evidence type="ECO:0000256" key="1">
    <source>
        <dbReference type="ARBA" id="ARBA00004141"/>
    </source>
</evidence>
<evidence type="ECO:0000313" key="10">
    <source>
        <dbReference type="EMBL" id="SOQ49865.1"/>
    </source>
</evidence>
<dbReference type="InterPro" id="IPR028082">
    <property type="entry name" value="Peripla_BP_I"/>
</dbReference>
<dbReference type="InterPro" id="IPR050726">
    <property type="entry name" value="mGluR"/>
</dbReference>
<comment type="subcellular location">
    <subcellularLocation>
        <location evidence="1">Membrane</location>
        <topology evidence="1">Multi-pass membrane protein</topology>
    </subcellularLocation>
</comment>
<gene>
    <name evidence="10" type="ORF">SFRICE_020461</name>
</gene>